<evidence type="ECO:0000313" key="2">
    <source>
        <dbReference type="EMBL" id="TQN26089.1"/>
    </source>
</evidence>
<dbReference type="EMBL" id="VFQC01000004">
    <property type="protein sequence ID" value="TQN26089.1"/>
    <property type="molecule type" value="Genomic_DNA"/>
</dbReference>
<feature type="compositionally biased region" description="Basic residues" evidence="1">
    <location>
        <begin position="164"/>
        <end position="175"/>
    </location>
</feature>
<sequence>MDVEESLQRASEIQADQESDQPQTSEHESFDAFWAEVESAREPEYETILGVTVKAPDSRDMTLQFKREMSQMDIQNVSEEEAQRLVAKLFGDHALESWVDAGMSEEQFGVVVAWGIARASGTKMTWREAYTAVVEGKAPERLKPNPKNPTSNHASGNTGGRSKGGSRRRGGRRKK</sequence>
<reference evidence="2 3" key="1">
    <citation type="submission" date="2019-06" db="EMBL/GenBank/DDBJ databases">
        <title>Sequencing the genomes of 1000 actinobacteria strains.</title>
        <authorList>
            <person name="Klenk H.-P."/>
        </authorList>
    </citation>
    <scope>NUCLEOTIDE SEQUENCE [LARGE SCALE GENOMIC DNA]</scope>
    <source>
        <strain evidence="2 3">DSM 45015</strain>
    </source>
</reference>
<name>A0A543N2P8_9ACTN</name>
<evidence type="ECO:0000313" key="3">
    <source>
        <dbReference type="Proteomes" id="UP000317422"/>
    </source>
</evidence>
<feature type="region of interest" description="Disordered" evidence="1">
    <location>
        <begin position="135"/>
        <end position="175"/>
    </location>
</feature>
<evidence type="ECO:0008006" key="4">
    <source>
        <dbReference type="Google" id="ProtNLM"/>
    </source>
</evidence>
<accession>A0A543N2P8</accession>
<proteinExistence type="predicted"/>
<dbReference type="Proteomes" id="UP000317422">
    <property type="component" value="Unassembled WGS sequence"/>
</dbReference>
<keyword evidence="3" id="KW-1185">Reference proteome</keyword>
<feature type="region of interest" description="Disordered" evidence="1">
    <location>
        <begin position="1"/>
        <end position="32"/>
    </location>
</feature>
<evidence type="ECO:0000256" key="1">
    <source>
        <dbReference type="SAM" id="MobiDB-lite"/>
    </source>
</evidence>
<gene>
    <name evidence="2" type="ORF">FHX37_4627</name>
</gene>
<dbReference type="RefSeq" id="WP_141926322.1">
    <property type="nucleotide sequence ID" value="NZ_VFQC01000004.1"/>
</dbReference>
<dbReference type="AlphaFoldDB" id="A0A543N2P8"/>
<feature type="compositionally biased region" description="Polar residues" evidence="1">
    <location>
        <begin position="8"/>
        <end position="24"/>
    </location>
</feature>
<organism evidence="2 3">
    <name type="scientific">Haloactinospora alba</name>
    <dbReference type="NCBI Taxonomy" id="405555"/>
    <lineage>
        <taxon>Bacteria</taxon>
        <taxon>Bacillati</taxon>
        <taxon>Actinomycetota</taxon>
        <taxon>Actinomycetes</taxon>
        <taxon>Streptosporangiales</taxon>
        <taxon>Nocardiopsidaceae</taxon>
        <taxon>Haloactinospora</taxon>
    </lineage>
</organism>
<dbReference type="OrthoDB" id="3537806at2"/>
<comment type="caution">
    <text evidence="2">The sequence shown here is derived from an EMBL/GenBank/DDBJ whole genome shotgun (WGS) entry which is preliminary data.</text>
</comment>
<protein>
    <recommendedName>
        <fullName evidence="4">Tail assembly chaperone</fullName>
    </recommendedName>
</protein>